<feature type="domain" description="SPW repeat-containing integral membrane" evidence="3">
    <location>
        <begin position="30"/>
        <end position="135"/>
    </location>
</feature>
<dbReference type="Pfam" id="PF03779">
    <property type="entry name" value="SPW"/>
    <property type="match status" value="1"/>
</dbReference>
<reference evidence="4 5" key="1">
    <citation type="journal article" date="2019" name="Int. J. Syst. Evol. Microbiol.">
        <title>The Global Catalogue of Microorganisms (GCM) 10K type strain sequencing project: providing services to taxonomists for standard genome sequencing and annotation.</title>
        <authorList>
            <consortium name="The Broad Institute Genomics Platform"/>
            <consortium name="The Broad Institute Genome Sequencing Center for Infectious Disease"/>
            <person name="Wu L."/>
            <person name="Ma J."/>
        </authorList>
    </citation>
    <scope>NUCLEOTIDE SEQUENCE [LARGE SCALE GENOMIC DNA]</scope>
    <source>
        <strain evidence="4 5">XZYJ18</strain>
    </source>
</reference>
<comment type="caution">
    <text evidence="4">The sequence shown here is derived from an EMBL/GenBank/DDBJ whole genome shotgun (WGS) entry which is preliminary data.</text>
</comment>
<keyword evidence="2" id="KW-0472">Membrane</keyword>
<feature type="transmembrane region" description="Helical" evidence="2">
    <location>
        <begin position="119"/>
        <end position="141"/>
    </location>
</feature>
<dbReference type="AlphaFoldDB" id="A0ABD5PX97"/>
<dbReference type="GeneID" id="73045810"/>
<dbReference type="InterPro" id="IPR005530">
    <property type="entry name" value="SPW"/>
</dbReference>
<name>A0ABD5PX97_9EURY</name>
<evidence type="ECO:0000313" key="5">
    <source>
        <dbReference type="Proteomes" id="UP001595945"/>
    </source>
</evidence>
<feature type="region of interest" description="Disordered" evidence="1">
    <location>
        <begin position="1"/>
        <end position="21"/>
    </location>
</feature>
<proteinExistence type="predicted"/>
<evidence type="ECO:0000259" key="3">
    <source>
        <dbReference type="Pfam" id="PF03779"/>
    </source>
</evidence>
<evidence type="ECO:0000313" key="4">
    <source>
        <dbReference type="EMBL" id="MFC4823147.1"/>
    </source>
</evidence>
<feature type="transmembrane region" description="Helical" evidence="2">
    <location>
        <begin position="86"/>
        <end position="107"/>
    </location>
</feature>
<accession>A0ABD5PX97</accession>
<dbReference type="RefSeq" id="WP_254267363.1">
    <property type="nucleotide sequence ID" value="NZ_CP100400.1"/>
</dbReference>
<sequence length="155" mass="16590">MSNRDTDAEYEMDEEVDRDIDPNPHERGKWLSGIIALLGVWMLAEAFLFDIVASQFWNDVIVGALLLAVGAYNYSRRGSDRVGSVGAAAIAALLGLWLVAAPFLFGAGGGATEAVNDAAFWNDIVVGLIALVVGAFSAYAARDQKREAQRLGRGT</sequence>
<dbReference type="Proteomes" id="UP001595945">
    <property type="component" value="Unassembled WGS sequence"/>
</dbReference>
<protein>
    <recommendedName>
        <fullName evidence="3">SPW repeat-containing integral membrane domain-containing protein</fullName>
    </recommendedName>
</protein>
<feature type="transmembrane region" description="Helical" evidence="2">
    <location>
        <begin position="55"/>
        <end position="74"/>
    </location>
</feature>
<evidence type="ECO:0000256" key="2">
    <source>
        <dbReference type="SAM" id="Phobius"/>
    </source>
</evidence>
<keyword evidence="2" id="KW-0812">Transmembrane</keyword>
<keyword evidence="2" id="KW-1133">Transmembrane helix</keyword>
<gene>
    <name evidence="4" type="ORF">ACFO9K_02605</name>
</gene>
<feature type="transmembrane region" description="Helical" evidence="2">
    <location>
        <begin position="30"/>
        <end position="49"/>
    </location>
</feature>
<organism evidence="4 5">
    <name type="scientific">Halorussus aquaticus</name>
    <dbReference type="NCBI Taxonomy" id="2953748"/>
    <lineage>
        <taxon>Archaea</taxon>
        <taxon>Methanobacteriati</taxon>
        <taxon>Methanobacteriota</taxon>
        <taxon>Stenosarchaea group</taxon>
        <taxon>Halobacteria</taxon>
        <taxon>Halobacteriales</taxon>
        <taxon>Haladaptataceae</taxon>
        <taxon>Halorussus</taxon>
    </lineage>
</organism>
<evidence type="ECO:0000256" key="1">
    <source>
        <dbReference type="SAM" id="MobiDB-lite"/>
    </source>
</evidence>
<feature type="compositionally biased region" description="Acidic residues" evidence="1">
    <location>
        <begin position="8"/>
        <end position="18"/>
    </location>
</feature>
<dbReference type="EMBL" id="JBHSHT010000001">
    <property type="protein sequence ID" value="MFC4823147.1"/>
    <property type="molecule type" value="Genomic_DNA"/>
</dbReference>
<keyword evidence="5" id="KW-1185">Reference proteome</keyword>